<dbReference type="CDD" id="cd20732">
    <property type="entry name" value="PoNe_FilH_DUF637_VENN-like"/>
    <property type="match status" value="1"/>
</dbReference>
<evidence type="ECO:0000313" key="2">
    <source>
        <dbReference type="Proteomes" id="UP000451048"/>
    </source>
</evidence>
<protein>
    <submittedName>
        <fullName evidence="1">Uncharacterized protein</fullName>
    </submittedName>
</protein>
<dbReference type="RefSeq" id="WP_160127217.1">
    <property type="nucleotide sequence ID" value="NZ_CP031984.1"/>
</dbReference>
<comment type="caution">
    <text evidence="1">The sequence shown here is derived from an EMBL/GenBank/DDBJ whole genome shotgun (WGS) entry which is preliminary data.</text>
</comment>
<organism evidence="1 2">
    <name type="scientific">Acinetobacter haemolyticus</name>
    <dbReference type="NCBI Taxonomy" id="29430"/>
    <lineage>
        <taxon>Bacteria</taxon>
        <taxon>Pseudomonadati</taxon>
        <taxon>Pseudomonadota</taxon>
        <taxon>Gammaproteobacteria</taxon>
        <taxon>Moraxellales</taxon>
        <taxon>Moraxellaceae</taxon>
        <taxon>Acinetobacter</taxon>
    </lineage>
</organism>
<dbReference type="AlphaFoldDB" id="A0AAJ2YSE9"/>
<dbReference type="Proteomes" id="UP000451048">
    <property type="component" value="Unassembled WGS sequence"/>
</dbReference>
<reference evidence="1 2" key="1">
    <citation type="submission" date="2019-12" db="EMBL/GenBank/DDBJ databases">
        <title>Acinetobacter haemolyticus comparative genomics.</title>
        <authorList>
            <person name="Castro-Jaimes S."/>
            <person name="Bello-Lopez E."/>
            <person name="Velazquez-Acosta C."/>
            <person name="Volkow-Fernandez P."/>
            <person name="Lozano-Zarain P."/>
            <person name="Castillo Ramirez S."/>
            <person name="Cevallos M.A."/>
        </authorList>
    </citation>
    <scope>NUCLEOTIDE SEQUENCE [LARGE SCALE GENOMIC DNA]</scope>
    <source>
        <strain evidence="1 2">AN10</strain>
    </source>
</reference>
<evidence type="ECO:0000313" key="1">
    <source>
        <dbReference type="EMBL" id="NAR72682.1"/>
    </source>
</evidence>
<gene>
    <name evidence="1" type="ORF">GPS52_04080</name>
</gene>
<proteinExistence type="predicted"/>
<accession>A0AAJ2YSE9</accession>
<sequence length="118" mass="12675">MKEQGGKVLSGGKYGSNNGYDHVIVFKDAQGNTNLTMVVDSKQLGQKGIKLDPKAAGGNMQMSGEWDRAVLAKLDPNSEAYKAIFAARQNGTLVKGAAYVDKSTEKLMLVRIDPATKK</sequence>
<name>A0AAJ2YSE9_ACIHA</name>
<dbReference type="EMBL" id="WTTO01000007">
    <property type="protein sequence ID" value="NAR72682.1"/>
    <property type="molecule type" value="Genomic_DNA"/>
</dbReference>